<evidence type="ECO:0000313" key="8">
    <source>
        <dbReference type="EMBL" id="OAF15236.1"/>
    </source>
</evidence>
<feature type="transmembrane region" description="Helical" evidence="6">
    <location>
        <begin position="96"/>
        <end position="114"/>
    </location>
</feature>
<feature type="region of interest" description="Disordered" evidence="5">
    <location>
        <begin position="1"/>
        <end position="23"/>
    </location>
</feature>
<keyword evidence="9" id="KW-1185">Reference proteome</keyword>
<comment type="subcellular location">
    <subcellularLocation>
        <location evidence="1">Membrane</location>
        <topology evidence="1">Multi-pass membrane protein</topology>
    </subcellularLocation>
</comment>
<dbReference type="GO" id="GO:0022857">
    <property type="term" value="F:transmembrane transporter activity"/>
    <property type="evidence" value="ECO:0007669"/>
    <property type="project" value="InterPro"/>
</dbReference>
<feature type="transmembrane region" description="Helical" evidence="6">
    <location>
        <begin position="69"/>
        <end position="89"/>
    </location>
</feature>
<feature type="transmembrane region" description="Helical" evidence="6">
    <location>
        <begin position="120"/>
        <end position="144"/>
    </location>
</feature>
<keyword evidence="3 6" id="KW-1133">Transmembrane helix</keyword>
<accession>A0A176Z666</accession>
<evidence type="ECO:0000313" key="9">
    <source>
        <dbReference type="Proteomes" id="UP000077173"/>
    </source>
</evidence>
<feature type="transmembrane region" description="Helical" evidence="6">
    <location>
        <begin position="272"/>
        <end position="292"/>
    </location>
</feature>
<dbReference type="InterPro" id="IPR050382">
    <property type="entry name" value="MFS_Na/Anion_cotransporter"/>
</dbReference>
<feature type="transmembrane region" description="Helical" evidence="6">
    <location>
        <begin position="156"/>
        <end position="179"/>
    </location>
</feature>
<dbReference type="SUPFAM" id="SSF103473">
    <property type="entry name" value="MFS general substrate transporter"/>
    <property type="match status" value="1"/>
</dbReference>
<comment type="caution">
    <text evidence="8">The sequence shown here is derived from an EMBL/GenBank/DDBJ whole genome shotgun (WGS) entry which is preliminary data.</text>
</comment>
<dbReference type="InterPro" id="IPR011701">
    <property type="entry name" value="MFS"/>
</dbReference>
<evidence type="ECO:0000256" key="5">
    <source>
        <dbReference type="SAM" id="MobiDB-lite"/>
    </source>
</evidence>
<feature type="transmembrane region" description="Helical" evidence="6">
    <location>
        <begin position="330"/>
        <end position="355"/>
    </location>
</feature>
<dbReference type="InterPro" id="IPR036259">
    <property type="entry name" value="MFS_trans_sf"/>
</dbReference>
<keyword evidence="4 6" id="KW-0472">Membrane</keyword>
<evidence type="ECO:0000256" key="4">
    <source>
        <dbReference type="ARBA" id="ARBA00023136"/>
    </source>
</evidence>
<dbReference type="GO" id="GO:0016020">
    <property type="term" value="C:membrane"/>
    <property type="evidence" value="ECO:0007669"/>
    <property type="project" value="UniProtKB-SubCell"/>
</dbReference>
<dbReference type="InterPro" id="IPR020846">
    <property type="entry name" value="MFS_dom"/>
</dbReference>
<feature type="transmembrane region" description="Helical" evidence="6">
    <location>
        <begin position="402"/>
        <end position="423"/>
    </location>
</feature>
<dbReference type="RefSeq" id="WP_063679486.1">
    <property type="nucleotide sequence ID" value="NZ_LSEF01000063.1"/>
</dbReference>
<feature type="domain" description="Major facilitator superfamily (MFS) profile" evidence="7">
    <location>
        <begin position="31"/>
        <end position="426"/>
    </location>
</feature>
<dbReference type="EMBL" id="LSEF01000063">
    <property type="protein sequence ID" value="OAF15236.1"/>
    <property type="molecule type" value="Genomic_DNA"/>
</dbReference>
<feature type="transmembrane region" description="Helical" evidence="6">
    <location>
        <begin position="28"/>
        <end position="49"/>
    </location>
</feature>
<evidence type="ECO:0000256" key="3">
    <source>
        <dbReference type="ARBA" id="ARBA00022989"/>
    </source>
</evidence>
<organism evidence="8 9">
    <name type="scientific">Bradyrhizobium neotropicale</name>
    <dbReference type="NCBI Taxonomy" id="1497615"/>
    <lineage>
        <taxon>Bacteria</taxon>
        <taxon>Pseudomonadati</taxon>
        <taxon>Pseudomonadota</taxon>
        <taxon>Alphaproteobacteria</taxon>
        <taxon>Hyphomicrobiales</taxon>
        <taxon>Nitrobacteraceae</taxon>
        <taxon>Bradyrhizobium</taxon>
    </lineage>
</organism>
<evidence type="ECO:0000259" key="7">
    <source>
        <dbReference type="PROSITE" id="PS50850"/>
    </source>
</evidence>
<feature type="transmembrane region" description="Helical" evidence="6">
    <location>
        <begin position="304"/>
        <end position="324"/>
    </location>
</feature>
<feature type="transmembrane region" description="Helical" evidence="6">
    <location>
        <begin position="367"/>
        <end position="390"/>
    </location>
</feature>
<evidence type="ECO:0000256" key="2">
    <source>
        <dbReference type="ARBA" id="ARBA00022692"/>
    </source>
</evidence>
<name>A0A176Z666_9BRAD</name>
<dbReference type="AlphaFoldDB" id="A0A176Z666"/>
<feature type="transmembrane region" description="Helical" evidence="6">
    <location>
        <begin position="185"/>
        <end position="204"/>
    </location>
</feature>
<dbReference type="Proteomes" id="UP000077173">
    <property type="component" value="Unassembled WGS sequence"/>
</dbReference>
<reference evidence="8 9" key="1">
    <citation type="submission" date="2016-02" db="EMBL/GenBank/DDBJ databases">
        <title>Draft genome sequence of the strain BR 10247T Bradyrhizobium neotropicale isolated from nodules of Centrolobium paraense.</title>
        <authorList>
            <person name="Simoes-Araujo J.L."/>
            <person name="Barauna A.C."/>
            <person name="Silva K."/>
            <person name="Zilli J.E."/>
        </authorList>
    </citation>
    <scope>NUCLEOTIDE SEQUENCE [LARGE SCALE GENOMIC DNA]</scope>
    <source>
        <strain evidence="8 9">BR 10247</strain>
    </source>
</reference>
<gene>
    <name evidence="8" type="ORF">AXW67_16090</name>
</gene>
<dbReference type="FunFam" id="1.20.1250.20:FF:000624">
    <property type="entry name" value="Major facilitator transporter"/>
    <property type="match status" value="1"/>
</dbReference>
<evidence type="ECO:0000256" key="6">
    <source>
        <dbReference type="SAM" id="Phobius"/>
    </source>
</evidence>
<evidence type="ECO:0000256" key="1">
    <source>
        <dbReference type="ARBA" id="ARBA00004141"/>
    </source>
</evidence>
<dbReference type="PANTHER" id="PTHR11662">
    <property type="entry name" value="SOLUTE CARRIER FAMILY 17"/>
    <property type="match status" value="1"/>
</dbReference>
<feature type="transmembrane region" description="Helical" evidence="6">
    <location>
        <begin position="234"/>
        <end position="260"/>
    </location>
</feature>
<dbReference type="Pfam" id="PF07690">
    <property type="entry name" value="MFS_1"/>
    <property type="match status" value="1"/>
</dbReference>
<keyword evidence="2 6" id="KW-0812">Transmembrane</keyword>
<sequence length="449" mass="47342">MSAQGSPMAAGKTTGTSREAGKETPKGAWTVTFLLFLFMLVNFADKIVVGLAGVPIMTDLKLDAEQFGLLGSSFFFLFSISAIVVGFIVNKVQTRWVLLTLAVIWALAQFPMVGTVSFTTLLICRIVLGAGEGPAFSVAAHAIYKWFPDEKRTLPTAILSQGSAFGVILAVPALNWIIVNHSWHYAFGALGVTGLIWVAAWLALGREGPLEDTQALAATEPKIPYLQLLTSRTFVGCVAATFGAYWALSLGLTWFTPFIIKGLGFSQSDAGWISTLPWVFGATIVILTGWISQVMMARGATTRIARGVLGSVPLVIGGLTLAMMPHVAGAGLQLTLLVVGTGLCGAIYVVCPPMLSEFTPVSQRGAIIAIYGALYTLAGIIAPSVMGTVIQRAGSMLDGYMTGFTINAAVMVGSGLLGLLLLWPNTERARLTRGAAPQPNALKGVVSPT</sequence>
<dbReference type="PANTHER" id="PTHR11662:SF450">
    <property type="entry name" value="BLR1003 PROTEIN"/>
    <property type="match status" value="1"/>
</dbReference>
<protein>
    <submittedName>
        <fullName evidence="8">MFS transporter</fullName>
    </submittedName>
</protein>
<dbReference type="Gene3D" id="1.20.1250.20">
    <property type="entry name" value="MFS general substrate transporter like domains"/>
    <property type="match status" value="2"/>
</dbReference>
<proteinExistence type="predicted"/>
<dbReference type="CDD" id="cd17319">
    <property type="entry name" value="MFS_ExuT_GudP_like"/>
    <property type="match status" value="1"/>
</dbReference>
<dbReference type="PROSITE" id="PS50850">
    <property type="entry name" value="MFS"/>
    <property type="match status" value="1"/>
</dbReference>